<dbReference type="CDD" id="cd01428">
    <property type="entry name" value="ADK"/>
    <property type="match status" value="1"/>
</dbReference>
<dbReference type="SUPFAM" id="SSF52540">
    <property type="entry name" value="P-loop containing nucleoside triphosphate hydrolases"/>
    <property type="match status" value="1"/>
</dbReference>
<comment type="pathway">
    <text evidence="5">Purine metabolism; AMP biosynthesis via salvage pathway; AMP from ADP: step 1/1.</text>
</comment>
<dbReference type="OrthoDB" id="9805030at2"/>
<dbReference type="PRINTS" id="PR00094">
    <property type="entry name" value="ADENYLTKNASE"/>
</dbReference>
<feature type="binding site" evidence="5">
    <location>
        <position position="134"/>
    </location>
    <ligand>
        <name>AMP</name>
        <dbReference type="ChEBI" id="CHEBI:456215"/>
    </ligand>
</feature>
<evidence type="ECO:0000256" key="5">
    <source>
        <dbReference type="HAMAP-Rule" id="MF_00235"/>
    </source>
</evidence>
<keyword evidence="1 5" id="KW-0808">Transferase</keyword>
<dbReference type="PROSITE" id="PS00113">
    <property type="entry name" value="ADENYLATE_KINASE"/>
    <property type="match status" value="1"/>
</dbReference>
<dbReference type="NCBIfam" id="NF001381">
    <property type="entry name" value="PRK00279.1-3"/>
    <property type="match status" value="1"/>
</dbReference>
<feature type="binding site" evidence="5">
    <location>
        <position position="32"/>
    </location>
    <ligand>
        <name>AMP</name>
        <dbReference type="ChEBI" id="CHEBI:456215"/>
    </ligand>
</feature>
<evidence type="ECO:0000256" key="3">
    <source>
        <dbReference type="ARBA" id="ARBA00022741"/>
    </source>
</evidence>
<comment type="subunit">
    <text evidence="5 7">Monomer.</text>
</comment>
<sequence>MLNLVLFGPPGAGKGTQSANIIRKYGLIHLSTGDIFRFNIGNKTELGQLAKSYIDKGQLVPDEVTINMLKSEVNKHVNPKGFIFDGFPRTKVQAEALDEFLAEKDAKVAGMIALEVPEDELKERLRKRAIDSGRTDDANPEIIANRISVYNNETAPVKVFYNAQDKLHKINGLGGIEEITDAIIETIESLKD</sequence>
<feature type="binding site" evidence="5">
    <location>
        <position position="37"/>
    </location>
    <ligand>
        <name>AMP</name>
        <dbReference type="ChEBI" id="CHEBI:456215"/>
    </ligand>
</feature>
<evidence type="ECO:0000256" key="1">
    <source>
        <dbReference type="ARBA" id="ARBA00022679"/>
    </source>
</evidence>
<dbReference type="InterPro" id="IPR033690">
    <property type="entry name" value="Adenylat_kinase_CS"/>
</dbReference>
<dbReference type="HAMAP" id="MF_00235">
    <property type="entry name" value="Adenylate_kinase_Adk"/>
    <property type="match status" value="1"/>
</dbReference>
<accession>A0A2U2XDT2</accession>
<dbReference type="GO" id="GO:0004017">
    <property type="term" value="F:AMP kinase activity"/>
    <property type="evidence" value="ECO:0007669"/>
    <property type="project" value="UniProtKB-UniRule"/>
</dbReference>
<protein>
    <recommendedName>
        <fullName evidence="5 7">Adenylate kinase</fullName>
        <shortName evidence="5">AK</shortName>
        <ecNumber evidence="5 7">2.7.4.3</ecNumber>
    </recommendedName>
    <alternativeName>
        <fullName evidence="5">ATP-AMP transphosphorylase</fullName>
    </alternativeName>
    <alternativeName>
        <fullName evidence="5">ATP:AMP phosphotransferase</fullName>
    </alternativeName>
    <alternativeName>
        <fullName evidence="5">Adenylate monophosphate kinase</fullName>
    </alternativeName>
</protein>
<keyword evidence="3 5" id="KW-0547">Nucleotide-binding</keyword>
<feature type="region of interest" description="NMP" evidence="5">
    <location>
        <begin position="31"/>
        <end position="60"/>
    </location>
</feature>
<comment type="similarity">
    <text evidence="5 6">Belongs to the adenylate kinase family.</text>
</comment>
<feature type="binding site" evidence="5">
    <location>
        <begin position="86"/>
        <end position="89"/>
    </location>
    <ligand>
        <name>AMP</name>
        <dbReference type="ChEBI" id="CHEBI:456215"/>
    </ligand>
</feature>
<comment type="subcellular location">
    <subcellularLocation>
        <location evidence="5 7">Cytoplasm</location>
    </subcellularLocation>
</comment>
<organism evidence="8 9">
    <name type="scientific">Brumimicrobium oceani</name>
    <dbReference type="NCBI Taxonomy" id="2100725"/>
    <lineage>
        <taxon>Bacteria</taxon>
        <taxon>Pseudomonadati</taxon>
        <taxon>Bacteroidota</taxon>
        <taxon>Flavobacteriia</taxon>
        <taxon>Flavobacteriales</taxon>
        <taxon>Crocinitomicaceae</taxon>
        <taxon>Brumimicrobium</taxon>
    </lineage>
</organism>
<evidence type="ECO:0000256" key="2">
    <source>
        <dbReference type="ARBA" id="ARBA00022727"/>
    </source>
</evidence>
<name>A0A2U2XDT2_9FLAO</name>
<dbReference type="NCBIfam" id="NF011100">
    <property type="entry name" value="PRK14527.1"/>
    <property type="match status" value="1"/>
</dbReference>
<feature type="binding site" evidence="5">
    <location>
        <begin position="11"/>
        <end position="16"/>
    </location>
    <ligand>
        <name>ATP</name>
        <dbReference type="ChEBI" id="CHEBI:30616"/>
    </ligand>
</feature>
<comment type="caution">
    <text evidence="8">The sequence shown here is derived from an EMBL/GenBank/DDBJ whole genome shotgun (WGS) entry which is preliminary data.</text>
</comment>
<keyword evidence="2 5" id="KW-0545">Nucleotide biosynthesis</keyword>
<dbReference type="Proteomes" id="UP000245370">
    <property type="component" value="Unassembled WGS sequence"/>
</dbReference>
<evidence type="ECO:0000313" key="8">
    <source>
        <dbReference type="EMBL" id="PWH85907.1"/>
    </source>
</evidence>
<reference evidence="8 9" key="1">
    <citation type="submission" date="2018-05" db="EMBL/GenBank/DDBJ databases">
        <title>Brumimicrobium oceani sp. nov., isolated from coastal sediment.</title>
        <authorList>
            <person name="Kou Y."/>
        </authorList>
    </citation>
    <scope>NUCLEOTIDE SEQUENCE [LARGE SCALE GENOMIC DNA]</scope>
    <source>
        <strain evidence="8 9">C305</strain>
    </source>
</reference>
<dbReference type="EC" id="2.7.4.3" evidence="5 7"/>
<dbReference type="AlphaFoldDB" id="A0A2U2XDT2"/>
<dbReference type="GO" id="GO:0005737">
    <property type="term" value="C:cytoplasm"/>
    <property type="evidence" value="ECO:0007669"/>
    <property type="project" value="UniProtKB-SubCell"/>
</dbReference>
<feature type="binding site" evidence="5">
    <location>
        <position position="174"/>
    </location>
    <ligand>
        <name>ATP</name>
        <dbReference type="ChEBI" id="CHEBI:30616"/>
    </ligand>
</feature>
<dbReference type="NCBIfam" id="NF011105">
    <property type="entry name" value="PRK14532.1"/>
    <property type="match status" value="1"/>
</dbReference>
<evidence type="ECO:0000256" key="4">
    <source>
        <dbReference type="ARBA" id="ARBA00022777"/>
    </source>
</evidence>
<feature type="binding site" evidence="5">
    <location>
        <position position="93"/>
    </location>
    <ligand>
        <name>AMP</name>
        <dbReference type="ChEBI" id="CHEBI:456215"/>
    </ligand>
</feature>
<keyword evidence="5 7" id="KW-0067">ATP-binding</keyword>
<comment type="catalytic activity">
    <reaction evidence="5 7">
        <text>AMP + ATP = 2 ADP</text>
        <dbReference type="Rhea" id="RHEA:12973"/>
        <dbReference type="ChEBI" id="CHEBI:30616"/>
        <dbReference type="ChEBI" id="CHEBI:456215"/>
        <dbReference type="ChEBI" id="CHEBI:456216"/>
        <dbReference type="EC" id="2.7.4.3"/>
    </reaction>
</comment>
<feature type="binding site" evidence="5">
    <location>
        <begin position="58"/>
        <end position="60"/>
    </location>
    <ligand>
        <name>AMP</name>
        <dbReference type="ChEBI" id="CHEBI:456215"/>
    </ligand>
</feature>
<reference evidence="8 9" key="2">
    <citation type="submission" date="2018-05" db="EMBL/GenBank/DDBJ databases">
        <authorList>
            <person name="Lanie J.A."/>
            <person name="Ng W.-L."/>
            <person name="Kazmierczak K.M."/>
            <person name="Andrzejewski T.M."/>
            <person name="Davidsen T.M."/>
            <person name="Wayne K.J."/>
            <person name="Tettelin H."/>
            <person name="Glass J.I."/>
            <person name="Rusch D."/>
            <person name="Podicherti R."/>
            <person name="Tsui H.-C.T."/>
            <person name="Winkler M.E."/>
        </authorList>
    </citation>
    <scope>NUCLEOTIDE SEQUENCE [LARGE SCALE GENOMIC DNA]</scope>
    <source>
        <strain evidence="8 9">C305</strain>
    </source>
</reference>
<comment type="caution">
    <text evidence="5">Lacks conserved residue(s) required for the propagation of feature annotation.</text>
</comment>
<evidence type="ECO:0000313" key="9">
    <source>
        <dbReference type="Proteomes" id="UP000245370"/>
    </source>
</evidence>
<dbReference type="Gene3D" id="3.40.50.300">
    <property type="entry name" value="P-loop containing nucleotide triphosphate hydrolases"/>
    <property type="match status" value="1"/>
</dbReference>
<evidence type="ECO:0000256" key="6">
    <source>
        <dbReference type="RuleBase" id="RU003330"/>
    </source>
</evidence>
<dbReference type="InterPro" id="IPR027417">
    <property type="entry name" value="P-loop_NTPase"/>
</dbReference>
<proteinExistence type="inferred from homology"/>
<keyword evidence="5" id="KW-0963">Cytoplasm</keyword>
<gene>
    <name evidence="5" type="primary">adk</name>
    <name evidence="8" type="ORF">DIT68_07395</name>
</gene>
<evidence type="ECO:0000256" key="7">
    <source>
        <dbReference type="RuleBase" id="RU003331"/>
    </source>
</evidence>
<dbReference type="RefSeq" id="WP_109359184.1">
    <property type="nucleotide sequence ID" value="NZ_QFRJ01000004.1"/>
</dbReference>
<comment type="function">
    <text evidence="5">Catalyzes the reversible transfer of the terminal phosphate group between ATP and AMP. Plays an important role in cellular energy homeostasis and in adenine nucleotide metabolism.</text>
</comment>
<dbReference type="PANTHER" id="PTHR23359">
    <property type="entry name" value="NUCLEOTIDE KINASE"/>
    <property type="match status" value="1"/>
</dbReference>
<dbReference type="GO" id="GO:0044209">
    <property type="term" value="P:AMP salvage"/>
    <property type="evidence" value="ECO:0007669"/>
    <property type="project" value="UniProtKB-UniRule"/>
</dbReference>
<dbReference type="InterPro" id="IPR000850">
    <property type="entry name" value="Adenylat/UMP-CMP_kin"/>
</dbReference>
<dbReference type="Pfam" id="PF00406">
    <property type="entry name" value="ADK"/>
    <property type="match status" value="1"/>
</dbReference>
<feature type="binding site" evidence="5">
    <location>
        <position position="128"/>
    </location>
    <ligand>
        <name>ATP</name>
        <dbReference type="ChEBI" id="CHEBI:30616"/>
    </ligand>
</feature>
<comment type="domain">
    <text evidence="5">Consists of three domains, a large central CORE domain and two small peripheral domains, NMPbind and LID, which undergo movements during catalysis. The LID domain closes over the site of phosphoryl transfer upon ATP binding. Assembling and dissambling the active center during each catalytic cycle provides an effective means to prevent ATP hydrolysis.</text>
</comment>
<dbReference type="GO" id="GO:0005524">
    <property type="term" value="F:ATP binding"/>
    <property type="evidence" value="ECO:0007669"/>
    <property type="project" value="UniProtKB-UniRule"/>
</dbReference>
<keyword evidence="4 5" id="KW-0418">Kinase</keyword>
<feature type="binding site" evidence="5">
    <location>
        <position position="146"/>
    </location>
    <ligand>
        <name>AMP</name>
        <dbReference type="ChEBI" id="CHEBI:456215"/>
    </ligand>
</feature>
<dbReference type="EMBL" id="QFRJ01000004">
    <property type="protein sequence ID" value="PWH85907.1"/>
    <property type="molecule type" value="Genomic_DNA"/>
</dbReference>
<dbReference type="UniPathway" id="UPA00588">
    <property type="reaction ID" value="UER00649"/>
</dbReference>
<keyword evidence="9" id="KW-1185">Reference proteome</keyword>